<evidence type="ECO:0000256" key="1">
    <source>
        <dbReference type="SAM" id="Phobius"/>
    </source>
</evidence>
<protein>
    <recommendedName>
        <fullName evidence="4">DUF4115 domain-containing protein</fullName>
    </recommendedName>
</protein>
<dbReference type="EMBL" id="JBEUKS010000005">
    <property type="protein sequence ID" value="MFC1439562.1"/>
    <property type="molecule type" value="Genomic_DNA"/>
</dbReference>
<dbReference type="RefSeq" id="WP_380565060.1">
    <property type="nucleotide sequence ID" value="NZ_JBEUKS010000005.1"/>
</dbReference>
<gene>
    <name evidence="2" type="ORF">ABUW04_14990</name>
</gene>
<reference evidence="2 3" key="1">
    <citation type="submission" date="2024-06" db="EMBL/GenBank/DDBJ databases">
        <authorList>
            <person name="Lee S.D."/>
        </authorList>
    </citation>
    <scope>NUCLEOTIDE SEQUENCE [LARGE SCALE GENOMIC DNA]</scope>
    <source>
        <strain evidence="2 3">N1-10</strain>
    </source>
</reference>
<evidence type="ECO:0008006" key="4">
    <source>
        <dbReference type="Google" id="ProtNLM"/>
    </source>
</evidence>
<name>A0ABV6XN08_9ACTN</name>
<evidence type="ECO:0000313" key="2">
    <source>
        <dbReference type="EMBL" id="MFC1439562.1"/>
    </source>
</evidence>
<sequence>MTQKKPSNADRRRIAQAKIAEQRRIEARRQRRITISWVVAGVVVLAGAGTAATFAISSTNKDNAKAAVAKQASDPSIDKSSNLLATTADQSTGDTVDGVVKSNSMETTVYHIHAHLQIYVNGVQKNIPYGVGIMPPYSLSGSGSSAFVSGGSKFYFLHTHDETGVIHVESPSKQEYTLGNFFDLWKQPLSTTQVGPNKGTVTVFVDGKKYTGDPTAIKLTAYEKIQLDVGTVTPYKDFTWPSGY</sequence>
<comment type="caution">
    <text evidence="2">The sequence shown here is derived from an EMBL/GenBank/DDBJ whole genome shotgun (WGS) entry which is preliminary data.</text>
</comment>
<keyword evidence="1" id="KW-0472">Membrane</keyword>
<keyword evidence="1" id="KW-1133">Transmembrane helix</keyword>
<keyword evidence="1" id="KW-0812">Transmembrane</keyword>
<accession>A0ABV6XN08</accession>
<dbReference type="Proteomes" id="UP001592581">
    <property type="component" value="Unassembled WGS sequence"/>
</dbReference>
<proteinExistence type="predicted"/>
<evidence type="ECO:0000313" key="3">
    <source>
        <dbReference type="Proteomes" id="UP001592581"/>
    </source>
</evidence>
<organism evidence="2 3">
    <name type="scientific">Streptacidiphilus jeojiensis</name>
    <dbReference type="NCBI Taxonomy" id="3229225"/>
    <lineage>
        <taxon>Bacteria</taxon>
        <taxon>Bacillati</taxon>
        <taxon>Actinomycetota</taxon>
        <taxon>Actinomycetes</taxon>
        <taxon>Kitasatosporales</taxon>
        <taxon>Streptomycetaceae</taxon>
        <taxon>Streptacidiphilus</taxon>
    </lineage>
</organism>
<keyword evidence="3" id="KW-1185">Reference proteome</keyword>
<feature type="transmembrane region" description="Helical" evidence="1">
    <location>
        <begin position="33"/>
        <end position="56"/>
    </location>
</feature>